<dbReference type="EMBL" id="AFRQ01000042">
    <property type="protein sequence ID" value="EGP46186.1"/>
    <property type="molecule type" value="Genomic_DNA"/>
</dbReference>
<dbReference type="PATRIC" id="fig|1003200.3.peg.2333"/>
<name>F7T097_9BURK</name>
<gene>
    <name evidence="1" type="ORF">AXXA_11785</name>
</gene>
<dbReference type="eggNOG" id="ENOG5032HF7">
    <property type="taxonomic scope" value="Bacteria"/>
</dbReference>
<organism evidence="1 2">
    <name type="scientific">Achromobacter insuavis AXX-A</name>
    <dbReference type="NCBI Taxonomy" id="1003200"/>
    <lineage>
        <taxon>Bacteria</taxon>
        <taxon>Pseudomonadati</taxon>
        <taxon>Pseudomonadota</taxon>
        <taxon>Betaproteobacteria</taxon>
        <taxon>Burkholderiales</taxon>
        <taxon>Alcaligenaceae</taxon>
        <taxon>Achromobacter</taxon>
    </lineage>
</organism>
<comment type="caution">
    <text evidence="1">The sequence shown here is derived from an EMBL/GenBank/DDBJ whole genome shotgun (WGS) entry which is preliminary data.</text>
</comment>
<dbReference type="AlphaFoldDB" id="F7T097"/>
<evidence type="ECO:0008006" key="3">
    <source>
        <dbReference type="Google" id="ProtNLM"/>
    </source>
</evidence>
<evidence type="ECO:0000313" key="1">
    <source>
        <dbReference type="EMBL" id="EGP46186.1"/>
    </source>
</evidence>
<evidence type="ECO:0000313" key="2">
    <source>
        <dbReference type="Proteomes" id="UP000004853"/>
    </source>
</evidence>
<protein>
    <recommendedName>
        <fullName evidence="3">Nucleotidyl transferase AbiEii/AbiGii toxin family protein</fullName>
    </recommendedName>
</protein>
<dbReference type="Proteomes" id="UP000004853">
    <property type="component" value="Unassembled WGS sequence"/>
</dbReference>
<reference evidence="1 2" key="1">
    <citation type="submission" date="2011-06" db="EMBL/GenBank/DDBJ databases">
        <authorList>
            <person name="Bador J."/>
            <person name="Amoureux L."/>
            <person name="Neuwirth C."/>
        </authorList>
    </citation>
    <scope>NUCLEOTIDE SEQUENCE [LARGE SCALE GENOMIC DNA]</scope>
    <source>
        <strain evidence="1 2">AXX-A</strain>
    </source>
</reference>
<dbReference type="Pfam" id="PF08843">
    <property type="entry name" value="AbiEii"/>
    <property type="match status" value="1"/>
</dbReference>
<dbReference type="InterPro" id="IPR014942">
    <property type="entry name" value="AbiEii"/>
</dbReference>
<dbReference type="RefSeq" id="WP_006392386.1">
    <property type="nucleotide sequence ID" value="NZ_GL982453.1"/>
</dbReference>
<accession>F7T097</accession>
<dbReference type="OrthoDB" id="9013441at2"/>
<dbReference type="HOGENOM" id="CLU_101791_1_0_4"/>
<proteinExistence type="predicted"/>
<sequence length="235" mass="26205">MHLSSEDIQRHRSAGPWKVLETRAQSLVADARRHGGDSFQPLLGGGTRLMLALNHRLSDDIDLFVDSPAWLPYVSPRLNDMFENELAGYNEDNAHVKLRFAEGEIDFVVAAPLLPGSATTWNPAAPETSFPMEPPAEVLAKKLFFRGWALTARDLFDWIILQTEAPRDAIPDSALAILLGTKLEGIETALAHMVQRQSQHLAWERIRTDRLPQLDQAAQWANARLALWSRLASAA</sequence>